<protein>
    <submittedName>
        <fullName evidence="3">Proteasome maturation factor UMP1</fullName>
    </submittedName>
</protein>
<dbReference type="AlphaFoldDB" id="A0A3G2S041"/>
<dbReference type="Pfam" id="PF05348">
    <property type="entry name" value="UMP1"/>
    <property type="match status" value="1"/>
</dbReference>
<evidence type="ECO:0000256" key="1">
    <source>
        <dbReference type="ARBA" id="ARBA00023186"/>
    </source>
</evidence>
<reference evidence="3 4" key="1">
    <citation type="submission" date="2018-10" db="EMBL/GenBank/DDBJ databases">
        <title>Complete genome sequence of Malassezia restricta CBS 7877.</title>
        <authorList>
            <person name="Morand S.C."/>
            <person name="Bertignac M."/>
            <person name="Iltis A."/>
            <person name="Kolder I."/>
            <person name="Pirovano W."/>
            <person name="Jourdain R."/>
            <person name="Clavaud C."/>
        </authorList>
    </citation>
    <scope>NUCLEOTIDE SEQUENCE [LARGE SCALE GENOMIC DNA]</scope>
    <source>
        <strain evidence="3 4">CBS 7877</strain>
    </source>
</reference>
<dbReference type="PANTHER" id="PTHR12828:SF3">
    <property type="entry name" value="PROTEASOME MATURATION PROTEIN"/>
    <property type="match status" value="1"/>
</dbReference>
<dbReference type="EMBL" id="CP033148">
    <property type="protein sequence ID" value="AYO41305.1"/>
    <property type="molecule type" value="Genomic_DNA"/>
</dbReference>
<name>A0A3G2S041_MALR7</name>
<keyword evidence="4" id="KW-1185">Reference proteome</keyword>
<dbReference type="VEuPathDB" id="FungiDB:DNF11_0355"/>
<sequence length="160" mass="18214">MHSGSLTFTMTMSSAPSMAIVPPSHASCTKTDAHSTMHPELGVHDTMRHGLRSMRDESAAATMHPVQHRLERWDETQRNWKMAMYRNTFGLGMPMRMMMERKNVAYTPHMPAKHVSNIHLDVLDGRDEVLDPVDFLPSNVTGENRLGSDMHSAMEQKWRV</sequence>
<comment type="similarity">
    <text evidence="2">Belongs to the POMP/UMP1 family.</text>
</comment>
<proteinExistence type="inferred from homology"/>
<dbReference type="OrthoDB" id="15001at2759"/>
<accession>A0A3G2S041</accession>
<dbReference type="Proteomes" id="UP000269793">
    <property type="component" value="Chromosome I"/>
</dbReference>
<dbReference type="PANTHER" id="PTHR12828">
    <property type="entry name" value="PROTEASOME MATURATION PROTEIN UMP1"/>
    <property type="match status" value="1"/>
</dbReference>
<keyword evidence="3" id="KW-0647">Proteasome</keyword>
<gene>
    <name evidence="3" type="primary">UMP1</name>
    <name evidence="3" type="ORF">DNF11_0355</name>
</gene>
<keyword evidence="1" id="KW-0143">Chaperone</keyword>
<evidence type="ECO:0000313" key="3">
    <source>
        <dbReference type="EMBL" id="AYO41305.1"/>
    </source>
</evidence>
<evidence type="ECO:0000256" key="2">
    <source>
        <dbReference type="ARBA" id="ARBA00043974"/>
    </source>
</evidence>
<dbReference type="STRING" id="425264.A0A3G2S041"/>
<dbReference type="GO" id="GO:0005634">
    <property type="term" value="C:nucleus"/>
    <property type="evidence" value="ECO:0007669"/>
    <property type="project" value="TreeGrafter"/>
</dbReference>
<organism evidence="3 4">
    <name type="scientific">Malassezia restricta (strain ATCC 96810 / NBRC 103918 / CBS 7877)</name>
    <name type="common">Seborrheic dermatitis infection agent</name>
    <dbReference type="NCBI Taxonomy" id="425264"/>
    <lineage>
        <taxon>Eukaryota</taxon>
        <taxon>Fungi</taxon>
        <taxon>Dikarya</taxon>
        <taxon>Basidiomycota</taxon>
        <taxon>Ustilaginomycotina</taxon>
        <taxon>Malasseziomycetes</taxon>
        <taxon>Malasseziales</taxon>
        <taxon>Malasseziaceae</taxon>
        <taxon>Malassezia</taxon>
    </lineage>
</organism>
<dbReference type="GO" id="GO:0000502">
    <property type="term" value="C:proteasome complex"/>
    <property type="evidence" value="ECO:0007669"/>
    <property type="project" value="UniProtKB-KW"/>
</dbReference>
<dbReference type="GO" id="GO:0005737">
    <property type="term" value="C:cytoplasm"/>
    <property type="evidence" value="ECO:0007669"/>
    <property type="project" value="TreeGrafter"/>
</dbReference>
<dbReference type="GO" id="GO:0043248">
    <property type="term" value="P:proteasome assembly"/>
    <property type="evidence" value="ECO:0007669"/>
    <property type="project" value="InterPro"/>
</dbReference>
<dbReference type="InterPro" id="IPR008012">
    <property type="entry name" value="Ump1"/>
</dbReference>
<evidence type="ECO:0000313" key="4">
    <source>
        <dbReference type="Proteomes" id="UP000269793"/>
    </source>
</evidence>